<dbReference type="RefSeq" id="WP_149759809.1">
    <property type="nucleotide sequence ID" value="NZ_BSPE01000007.1"/>
</dbReference>
<sequence>MEFLEALEQSGLARSLKASFVIYPVVNALHVLSIGMVLTSVMLIDFRMLGGFQAIDRQSFIALLRRVALTGFCGALLTGFAMFSIRATEYAAMPVFLAKMGLIVLAALNFLVFVSLQEGVSSPNLLRASAALSLVLWLGVLLCGRFIGFL</sequence>
<keyword evidence="1" id="KW-0812">Transmembrane</keyword>
<feature type="transmembrane region" description="Helical" evidence="1">
    <location>
        <begin position="67"/>
        <end position="85"/>
    </location>
</feature>
<accession>A0A1I3Y1F2</accession>
<protein>
    <recommendedName>
        <fullName evidence="4">DUF2214 domain-containing protein</fullName>
    </recommendedName>
</protein>
<evidence type="ECO:0000256" key="1">
    <source>
        <dbReference type="SAM" id="Phobius"/>
    </source>
</evidence>
<dbReference type="EMBL" id="FOSL01000004">
    <property type="protein sequence ID" value="SFK25592.1"/>
    <property type="molecule type" value="Genomic_DNA"/>
</dbReference>
<gene>
    <name evidence="2" type="ORF">SAMN04488498_104122</name>
</gene>
<feature type="transmembrane region" description="Helical" evidence="1">
    <location>
        <begin position="91"/>
        <end position="113"/>
    </location>
</feature>
<feature type="transmembrane region" description="Helical" evidence="1">
    <location>
        <begin position="125"/>
        <end position="147"/>
    </location>
</feature>
<name>A0A1I3Y1F2_9HYPH</name>
<dbReference type="OrthoDB" id="118399at2"/>
<reference evidence="2 3" key="1">
    <citation type="submission" date="2016-10" db="EMBL/GenBank/DDBJ databases">
        <authorList>
            <person name="Varghese N."/>
            <person name="Submissions S."/>
        </authorList>
    </citation>
    <scope>NUCLEOTIDE SEQUENCE [LARGE SCALE GENOMIC DNA]</scope>
    <source>
        <strain evidence="2 3">DSM 21822</strain>
    </source>
</reference>
<organism evidence="2 3">
    <name type="scientific">Neomesorhizobium albiziae</name>
    <dbReference type="NCBI Taxonomy" id="335020"/>
    <lineage>
        <taxon>Bacteria</taxon>
        <taxon>Pseudomonadati</taxon>
        <taxon>Pseudomonadota</taxon>
        <taxon>Alphaproteobacteria</taxon>
        <taxon>Hyphomicrobiales</taxon>
        <taxon>Phyllobacteriaceae</taxon>
        <taxon>Neomesorhizobium</taxon>
    </lineage>
</organism>
<dbReference type="Proteomes" id="UP000323300">
    <property type="component" value="Unassembled WGS sequence"/>
</dbReference>
<feature type="transmembrane region" description="Helical" evidence="1">
    <location>
        <begin position="20"/>
        <end position="46"/>
    </location>
</feature>
<evidence type="ECO:0000313" key="3">
    <source>
        <dbReference type="Proteomes" id="UP000323300"/>
    </source>
</evidence>
<keyword evidence="3" id="KW-1185">Reference proteome</keyword>
<dbReference type="AlphaFoldDB" id="A0A1I3Y1F2"/>
<keyword evidence="1" id="KW-0472">Membrane</keyword>
<keyword evidence="1" id="KW-1133">Transmembrane helix</keyword>
<evidence type="ECO:0008006" key="4">
    <source>
        <dbReference type="Google" id="ProtNLM"/>
    </source>
</evidence>
<evidence type="ECO:0000313" key="2">
    <source>
        <dbReference type="EMBL" id="SFK25592.1"/>
    </source>
</evidence>
<proteinExistence type="predicted"/>